<sequence length="58" mass="6695">MELTDKIIELLSKSDSMRPGEIAEALAIDKKEVDKAIKQLKNEERLISPKRCYYSLNK</sequence>
<dbReference type="RefSeq" id="WP_089967055.1">
    <property type="nucleotide sequence ID" value="NZ_FNJM01000002.1"/>
</dbReference>
<evidence type="ECO:0000313" key="3">
    <source>
        <dbReference type="Proteomes" id="UP000198597"/>
    </source>
</evidence>
<accession>A0A1H0QB76</accession>
<dbReference type="OrthoDB" id="15623at2"/>
<reference evidence="2 3" key="1">
    <citation type="submission" date="2016-10" db="EMBL/GenBank/DDBJ databases">
        <authorList>
            <person name="de Groot N.N."/>
        </authorList>
    </citation>
    <scope>NUCLEOTIDE SEQUENCE [LARGE SCALE GENOMIC DNA]</scope>
    <source>
        <strain evidence="2 3">DSM 12272</strain>
    </source>
</reference>
<evidence type="ECO:0000313" key="2">
    <source>
        <dbReference type="EMBL" id="SDP13939.1"/>
    </source>
</evidence>
<dbReference type="SUPFAM" id="SSF46785">
    <property type="entry name" value="Winged helix' DNA-binding domain"/>
    <property type="match status" value="1"/>
</dbReference>
<dbReference type="EMBL" id="JACKWY010000001">
    <property type="protein sequence ID" value="MBB6713241.1"/>
    <property type="molecule type" value="Genomic_DNA"/>
</dbReference>
<dbReference type="Gene3D" id="1.10.10.10">
    <property type="entry name" value="Winged helix-like DNA-binding domain superfamily/Winged helix DNA-binding domain"/>
    <property type="match status" value="1"/>
</dbReference>
<gene>
    <name evidence="1" type="ORF">H7E68_00665</name>
    <name evidence="2" type="ORF">SAMN04488529_102266</name>
</gene>
<protein>
    <submittedName>
        <fullName evidence="1">MarR family transcriptional regulator</fullName>
    </submittedName>
</protein>
<dbReference type="Proteomes" id="UP000198597">
    <property type="component" value="Unassembled WGS sequence"/>
</dbReference>
<dbReference type="STRING" id="94869.SAMN04488529_102266"/>
<evidence type="ECO:0000313" key="1">
    <source>
        <dbReference type="EMBL" id="MBB6713241.1"/>
    </source>
</evidence>
<proteinExistence type="predicted"/>
<dbReference type="EMBL" id="FNJM01000002">
    <property type="protein sequence ID" value="SDP13939.1"/>
    <property type="molecule type" value="Genomic_DNA"/>
</dbReference>
<organism evidence="2 3">
    <name type="scientific">Clostridium gasigenes</name>
    <dbReference type="NCBI Taxonomy" id="94869"/>
    <lineage>
        <taxon>Bacteria</taxon>
        <taxon>Bacillati</taxon>
        <taxon>Bacillota</taxon>
        <taxon>Clostridia</taxon>
        <taxon>Eubacteriales</taxon>
        <taxon>Clostridiaceae</taxon>
        <taxon>Clostridium</taxon>
    </lineage>
</organism>
<dbReference type="Proteomes" id="UP000585258">
    <property type="component" value="Unassembled WGS sequence"/>
</dbReference>
<dbReference type="InterPro" id="IPR036390">
    <property type="entry name" value="WH_DNA-bd_sf"/>
</dbReference>
<dbReference type="InterPro" id="IPR036388">
    <property type="entry name" value="WH-like_DNA-bd_sf"/>
</dbReference>
<reference evidence="1 4" key="2">
    <citation type="submission" date="2020-08" db="EMBL/GenBank/DDBJ databases">
        <title>Clostridia isolated from Swiss meat.</title>
        <authorList>
            <person name="Wambui J."/>
            <person name="Stevens M.J.A."/>
            <person name="Stephan R."/>
        </authorList>
    </citation>
    <scope>NUCLEOTIDE SEQUENCE [LARGE SCALE GENOMIC DNA]</scope>
    <source>
        <strain evidence="1 4">CM001</strain>
    </source>
</reference>
<evidence type="ECO:0000313" key="4">
    <source>
        <dbReference type="Proteomes" id="UP000585258"/>
    </source>
</evidence>
<keyword evidence="3" id="KW-1185">Reference proteome</keyword>
<dbReference type="AlphaFoldDB" id="A0A1H0QB76"/>
<name>A0A1H0QB76_9CLOT</name>